<evidence type="ECO:0000313" key="2">
    <source>
        <dbReference type="Proteomes" id="UP000193335"/>
    </source>
</evidence>
<dbReference type="Proteomes" id="UP000193335">
    <property type="component" value="Unassembled WGS sequence"/>
</dbReference>
<dbReference type="AlphaFoldDB" id="A0A1Y2JP12"/>
<gene>
    <name evidence="1" type="ORF">BSZ19_18670</name>
</gene>
<organism evidence="1 2">
    <name type="scientific">Bradyrhizobium japonicum</name>
    <dbReference type="NCBI Taxonomy" id="375"/>
    <lineage>
        <taxon>Bacteria</taxon>
        <taxon>Pseudomonadati</taxon>
        <taxon>Pseudomonadota</taxon>
        <taxon>Alphaproteobacteria</taxon>
        <taxon>Hyphomicrobiales</taxon>
        <taxon>Nitrobacteraceae</taxon>
        <taxon>Bradyrhizobium</taxon>
    </lineage>
</organism>
<sequence length="88" mass="9332">MKIDRESVAYTQQLSPNAMAIAAGGHIANPASCIYPVEGSDFAAGQPSDLGDDSSFTGTSCRDNGCLARTVEDFDSLREQFVNRSDPS</sequence>
<reference evidence="1 2" key="1">
    <citation type="submission" date="2017-03" db="EMBL/GenBank/DDBJ databases">
        <title>Whole genome sequences of fourteen strains of Bradyrhizobium canariense and one strain of Bradyrhizobium japonicum isolated from Lupinus (Papilionoideae: Genisteae) species in Algeria.</title>
        <authorList>
            <person name="Crovadore J."/>
            <person name="Chekireb D."/>
            <person name="Brachmann A."/>
            <person name="Chablais R."/>
            <person name="Cochard B."/>
            <person name="Lefort F."/>
        </authorList>
    </citation>
    <scope>NUCLEOTIDE SEQUENCE [LARGE SCALE GENOMIC DNA]</scope>
    <source>
        <strain evidence="1 2">UBMA197</strain>
    </source>
</reference>
<protein>
    <submittedName>
        <fullName evidence="1">Uncharacterized protein</fullName>
    </submittedName>
</protein>
<evidence type="ECO:0000313" key="1">
    <source>
        <dbReference type="EMBL" id="OSJ32575.1"/>
    </source>
</evidence>
<dbReference type="EMBL" id="NAFL01000248">
    <property type="protein sequence ID" value="OSJ32575.1"/>
    <property type="molecule type" value="Genomic_DNA"/>
</dbReference>
<proteinExistence type="predicted"/>
<accession>A0A1Y2JP12</accession>
<comment type="caution">
    <text evidence="1">The sequence shown here is derived from an EMBL/GenBank/DDBJ whole genome shotgun (WGS) entry which is preliminary data.</text>
</comment>
<dbReference type="RefSeq" id="WP_085401189.1">
    <property type="nucleotide sequence ID" value="NZ_NAFL01000248.1"/>
</dbReference>
<name>A0A1Y2JP12_BRAJP</name>